<gene>
    <name evidence="4" type="ORF">ACK2TP_06090</name>
</gene>
<dbReference type="InterPro" id="IPR000534">
    <property type="entry name" value="Semialdehyde_DH_NAD-bd"/>
</dbReference>
<proteinExistence type="inferred from homology"/>
<evidence type="ECO:0000259" key="2">
    <source>
        <dbReference type="Pfam" id="PF01118"/>
    </source>
</evidence>
<dbReference type="SUPFAM" id="SSF55347">
    <property type="entry name" value="Glyceraldehyde-3-phosphate dehydrogenase-like, C-terminal domain"/>
    <property type="match status" value="1"/>
</dbReference>
<feature type="domain" description="Semialdehyde dehydrogenase NAD-binding" evidence="2">
    <location>
        <begin position="7"/>
        <end position="101"/>
    </location>
</feature>
<dbReference type="InterPro" id="IPR012280">
    <property type="entry name" value="Semialdhyde_DH_dimer_dom"/>
</dbReference>
<name>A0ABW9KK39_9BACT</name>
<evidence type="ECO:0000313" key="5">
    <source>
        <dbReference type="Proteomes" id="UP001634747"/>
    </source>
</evidence>
<reference evidence="4 5" key="1">
    <citation type="submission" date="2024-12" db="EMBL/GenBank/DDBJ databases">
        <authorList>
            <person name="Lee Y."/>
        </authorList>
    </citation>
    <scope>NUCLEOTIDE SEQUENCE [LARGE SCALE GENOMIC DNA]</scope>
    <source>
        <strain evidence="4 5">03SUJ4</strain>
    </source>
</reference>
<feature type="domain" description="Semialdehyde dehydrogenase dimerisation" evidence="3">
    <location>
        <begin position="137"/>
        <end position="308"/>
    </location>
</feature>
<dbReference type="Gene3D" id="3.30.360.10">
    <property type="entry name" value="Dihydrodipicolinate Reductase, domain 2"/>
    <property type="match status" value="1"/>
</dbReference>
<comment type="caution">
    <text evidence="4">The sequence shown here is derived from an EMBL/GenBank/DDBJ whole genome shotgun (WGS) entry which is preliminary data.</text>
</comment>
<evidence type="ECO:0000256" key="1">
    <source>
        <dbReference type="ARBA" id="ARBA00010584"/>
    </source>
</evidence>
<dbReference type="Pfam" id="PF02774">
    <property type="entry name" value="Semialdhyde_dhC"/>
    <property type="match status" value="1"/>
</dbReference>
<accession>A0ABW9KK39</accession>
<dbReference type="Gene3D" id="3.40.50.720">
    <property type="entry name" value="NAD(P)-binding Rossmann-like Domain"/>
    <property type="match status" value="1"/>
</dbReference>
<protein>
    <submittedName>
        <fullName evidence="4">Asd/ArgC dimerization domain-containing protein</fullName>
    </submittedName>
</protein>
<dbReference type="CDD" id="cd17894">
    <property type="entry name" value="ASADH_USG1_N"/>
    <property type="match status" value="1"/>
</dbReference>
<dbReference type="RefSeq" id="WP_263413145.1">
    <property type="nucleotide sequence ID" value="NZ_BAABBH010000001.1"/>
</dbReference>
<dbReference type="InterPro" id="IPR036291">
    <property type="entry name" value="NAD(P)-bd_dom_sf"/>
</dbReference>
<dbReference type="PANTHER" id="PTHR46278">
    <property type="entry name" value="DEHYDROGENASE, PUTATIVE-RELATED"/>
    <property type="match status" value="1"/>
</dbReference>
<dbReference type="PIRSF" id="PIRSF000148">
    <property type="entry name" value="ASA_dh"/>
    <property type="match status" value="1"/>
</dbReference>
<comment type="similarity">
    <text evidence="1">Belongs to the aspartate-semialdehyde dehydrogenase family.</text>
</comment>
<sequence length="332" mass="34536">MREDTHRIVVVGASSLLGREIAEELNAGPLGSGTVVLLDSDAEPGKLEDIGGEASVLQAVEPASFEGADAVIFATAADAGRYWEDAVRFGAAAIDATGTVRGLPVLSPRVRDHTTLSLETTGVAAAHPAATMLAAVLVPLHKAGLLQDAYATVLQPASENGAAALDELHQQTISLLSFQTVPTEQHDVQVAFNLLGRLGEDAKFEVASTKSLVERQLGSLLDGAPAPMLQWVQAPAFHGYAVSLFVKAGEAASLETVEEALRSDLIEPVAADDPPASNIAAAGQDKILVESAADSSGVLRFWIVADNLKLLAQTAVGCAIELLRMRPSGVVQ</sequence>
<dbReference type="SUPFAM" id="SSF51735">
    <property type="entry name" value="NAD(P)-binding Rossmann-fold domains"/>
    <property type="match status" value="1"/>
</dbReference>
<organism evidence="4 5">
    <name type="scientific">Terriglobus aquaticus</name>
    <dbReference type="NCBI Taxonomy" id="940139"/>
    <lineage>
        <taxon>Bacteria</taxon>
        <taxon>Pseudomonadati</taxon>
        <taxon>Acidobacteriota</taxon>
        <taxon>Terriglobia</taxon>
        <taxon>Terriglobales</taxon>
        <taxon>Acidobacteriaceae</taxon>
        <taxon>Terriglobus</taxon>
    </lineage>
</organism>
<dbReference type="PANTHER" id="PTHR46278:SF2">
    <property type="entry name" value="ASPARTATE-SEMIALDEHYDE DEHYDROGENASE"/>
    <property type="match status" value="1"/>
</dbReference>
<evidence type="ECO:0000313" key="4">
    <source>
        <dbReference type="EMBL" id="MFN2975326.1"/>
    </source>
</evidence>
<evidence type="ECO:0000259" key="3">
    <source>
        <dbReference type="Pfam" id="PF02774"/>
    </source>
</evidence>
<dbReference type="Proteomes" id="UP001634747">
    <property type="component" value="Unassembled WGS sequence"/>
</dbReference>
<dbReference type="EMBL" id="JBJYXY010000001">
    <property type="protein sequence ID" value="MFN2975326.1"/>
    <property type="molecule type" value="Genomic_DNA"/>
</dbReference>
<dbReference type="CDD" id="cd18129">
    <property type="entry name" value="ASADH_C_USG1_like"/>
    <property type="match status" value="1"/>
</dbReference>
<keyword evidence="5" id="KW-1185">Reference proteome</keyword>
<dbReference type="Pfam" id="PF01118">
    <property type="entry name" value="Semialdhyde_dh"/>
    <property type="match status" value="1"/>
</dbReference>